<protein>
    <submittedName>
        <fullName evidence="2">Uncharacterized protein</fullName>
    </submittedName>
</protein>
<keyword evidence="1" id="KW-0812">Transmembrane</keyword>
<keyword evidence="3" id="KW-1185">Reference proteome</keyword>
<accession>A6NVN3</accession>
<dbReference type="STRING" id="411467.BACCAP_02276"/>
<reference evidence="2 3" key="2">
    <citation type="submission" date="2007-06" db="EMBL/GenBank/DDBJ databases">
        <title>Draft genome sequence of Pseudoflavonifractor capillosus ATCC 29799.</title>
        <authorList>
            <person name="Sudarsanam P."/>
            <person name="Ley R."/>
            <person name="Guruge J."/>
            <person name="Turnbaugh P.J."/>
            <person name="Mahowald M."/>
            <person name="Liep D."/>
            <person name="Gordon J."/>
        </authorList>
    </citation>
    <scope>NUCLEOTIDE SEQUENCE [LARGE SCALE GENOMIC DNA]</scope>
    <source>
        <strain evidence="2 3">ATCC 29799</strain>
    </source>
</reference>
<evidence type="ECO:0000256" key="1">
    <source>
        <dbReference type="SAM" id="Phobius"/>
    </source>
</evidence>
<comment type="caution">
    <text evidence="2">The sequence shown here is derived from an EMBL/GenBank/DDBJ whole genome shotgun (WGS) entry which is preliminary data.</text>
</comment>
<feature type="transmembrane region" description="Helical" evidence="1">
    <location>
        <begin position="21"/>
        <end position="39"/>
    </location>
</feature>
<proteinExistence type="predicted"/>
<reference evidence="2 3" key="1">
    <citation type="submission" date="2007-04" db="EMBL/GenBank/DDBJ databases">
        <authorList>
            <person name="Fulton L."/>
            <person name="Clifton S."/>
            <person name="Fulton B."/>
            <person name="Xu J."/>
            <person name="Minx P."/>
            <person name="Pepin K.H."/>
            <person name="Johnson M."/>
            <person name="Thiruvilangam P."/>
            <person name="Bhonagiri V."/>
            <person name="Nash W.E."/>
            <person name="Mardis E.R."/>
            <person name="Wilson R.K."/>
        </authorList>
    </citation>
    <scope>NUCLEOTIDE SEQUENCE [LARGE SCALE GENOMIC DNA]</scope>
    <source>
        <strain evidence="2 3">ATCC 29799</strain>
    </source>
</reference>
<dbReference type="Proteomes" id="UP000003639">
    <property type="component" value="Unassembled WGS sequence"/>
</dbReference>
<dbReference type="AlphaFoldDB" id="A6NVN3"/>
<keyword evidence="1" id="KW-1133">Transmembrane helix</keyword>
<evidence type="ECO:0000313" key="2">
    <source>
        <dbReference type="EMBL" id="EDN00003.1"/>
    </source>
</evidence>
<keyword evidence="1" id="KW-0472">Membrane</keyword>
<name>A6NVN3_9FIRM</name>
<gene>
    <name evidence="2" type="ORF">BACCAP_02276</name>
</gene>
<evidence type="ECO:0000313" key="3">
    <source>
        <dbReference type="Proteomes" id="UP000003639"/>
    </source>
</evidence>
<dbReference type="EMBL" id="AAXG02000013">
    <property type="protein sequence ID" value="EDN00003.1"/>
    <property type="molecule type" value="Genomic_DNA"/>
</dbReference>
<organism evidence="2 3">
    <name type="scientific">Pseudoflavonifractor capillosus ATCC 29799</name>
    <dbReference type="NCBI Taxonomy" id="411467"/>
    <lineage>
        <taxon>Bacteria</taxon>
        <taxon>Bacillati</taxon>
        <taxon>Bacillota</taxon>
        <taxon>Clostridia</taxon>
        <taxon>Eubacteriales</taxon>
        <taxon>Oscillospiraceae</taxon>
        <taxon>Pseudoflavonifractor</taxon>
    </lineage>
</organism>
<sequence length="40" mass="4797">MGNTFRNQKELPQRMGCRYHFLDFPSVILAFSLLYIYNIV</sequence>